<dbReference type="Pfam" id="PF17853">
    <property type="entry name" value="GGDEF_2"/>
    <property type="match status" value="1"/>
</dbReference>
<dbReference type="InterPro" id="IPR051448">
    <property type="entry name" value="CdaR-like_regulators"/>
</dbReference>
<name>A0A9X7IQ98_9MYCO</name>
<evidence type="ECO:0000313" key="6">
    <source>
        <dbReference type="Proteomes" id="UP000237911"/>
    </source>
</evidence>
<proteinExistence type="inferred from homology"/>
<dbReference type="AlphaFoldDB" id="A0A9X7IQ98"/>
<comment type="caution">
    <text evidence="5">The sequence shown here is derived from an EMBL/GenBank/DDBJ whole genome shotgun (WGS) entry which is preliminary data.</text>
</comment>
<keyword evidence="6" id="KW-1185">Reference proteome</keyword>
<feature type="domain" description="CdaR GGDEF-like" evidence="4">
    <location>
        <begin position="191"/>
        <end position="298"/>
    </location>
</feature>
<evidence type="ECO:0000259" key="4">
    <source>
        <dbReference type="Pfam" id="PF17853"/>
    </source>
</evidence>
<dbReference type="EMBL" id="PUEV01000015">
    <property type="protein sequence ID" value="PQM53406.1"/>
    <property type="molecule type" value="Genomic_DNA"/>
</dbReference>
<dbReference type="Pfam" id="PF14361">
    <property type="entry name" value="RsbRD_N"/>
    <property type="match status" value="1"/>
</dbReference>
<dbReference type="InterPro" id="IPR041522">
    <property type="entry name" value="CdaR_GGDEF"/>
</dbReference>
<dbReference type="SUPFAM" id="SSF46689">
    <property type="entry name" value="Homeodomain-like"/>
    <property type="match status" value="1"/>
</dbReference>
<accession>A0A9X7IQ98</accession>
<dbReference type="InterPro" id="IPR042070">
    <property type="entry name" value="PucR_C-HTH_sf"/>
</dbReference>
<feature type="domain" description="PucR C-terminal helix-turn-helix" evidence="2">
    <location>
        <begin position="346"/>
        <end position="399"/>
    </location>
</feature>
<evidence type="ECO:0000259" key="3">
    <source>
        <dbReference type="Pfam" id="PF14361"/>
    </source>
</evidence>
<dbReference type="InterPro" id="IPR025736">
    <property type="entry name" value="PucR_C-HTH_dom"/>
</dbReference>
<dbReference type="RefSeq" id="WP_105294653.1">
    <property type="nucleotide sequence ID" value="NZ_PUEV01000015.1"/>
</dbReference>
<evidence type="ECO:0000313" key="5">
    <source>
        <dbReference type="EMBL" id="PQM53406.1"/>
    </source>
</evidence>
<dbReference type="PANTHER" id="PTHR33744">
    <property type="entry name" value="CARBOHYDRATE DIACID REGULATOR"/>
    <property type="match status" value="1"/>
</dbReference>
<sequence>MDWARPSEPVRELIRHGAQLMLSAPPESLDELHEATLSAVYTQAIASDPVLAEGIRRSNRANLLHWAAANVSHPGEPVPANLATESLLIVRDGFRRGLDESAVLDAYRVGTNVAWRSWMQTAFTLTNDPDELRELLDVTARSLTSFIDATIAGIGEQMQREREALTRGTHAERRETVALILDGAAITKQRAESRLGYRLDQSHTAAVIWGDESTTNLSDLDAAAEALIRTDDDQRALSVLASAATRWVWVPGPAGPDLAAVSTAVSNLPGVQIAIGTTAHGLDGFRRSHLDAITAQRMMVRLKSTQRVARFADIELVALISAEPEWAERYITRTLGDFASADAELQQTVLTFVHQQCNASRAAAHLFIHRNTLLRRIARAEELLPKPLEDSSLYVAVALEALHWRGGGG</sequence>
<evidence type="ECO:0000256" key="1">
    <source>
        <dbReference type="ARBA" id="ARBA00006754"/>
    </source>
</evidence>
<dbReference type="InterPro" id="IPR025751">
    <property type="entry name" value="RsbRD_N_dom"/>
</dbReference>
<dbReference type="Gene3D" id="1.10.10.2840">
    <property type="entry name" value="PucR C-terminal helix-turn-helix domain"/>
    <property type="match status" value="1"/>
</dbReference>
<dbReference type="Proteomes" id="UP000237911">
    <property type="component" value="Unassembled WGS sequence"/>
</dbReference>
<evidence type="ECO:0000259" key="2">
    <source>
        <dbReference type="Pfam" id="PF13556"/>
    </source>
</evidence>
<protein>
    <submittedName>
        <fullName evidence="5">Transcriptional regulator</fullName>
    </submittedName>
</protein>
<comment type="similarity">
    <text evidence="1">Belongs to the CdaR family.</text>
</comment>
<dbReference type="Pfam" id="PF13556">
    <property type="entry name" value="HTH_30"/>
    <property type="match status" value="1"/>
</dbReference>
<reference evidence="5 6" key="1">
    <citation type="submission" date="2018-02" db="EMBL/GenBank/DDBJ databases">
        <title>Draft genome sequence of Mycobacterium virginiense isolated from mud of a swine farm in Japan.</title>
        <authorList>
            <person name="Ohya K."/>
        </authorList>
    </citation>
    <scope>NUCLEOTIDE SEQUENCE [LARGE SCALE GENOMIC DNA]</scope>
    <source>
        <strain evidence="5 6">GF75</strain>
    </source>
</reference>
<organism evidence="5 6">
    <name type="scientific">Mycolicibacter virginiensis</name>
    <dbReference type="NCBI Taxonomy" id="1795032"/>
    <lineage>
        <taxon>Bacteria</taxon>
        <taxon>Bacillati</taxon>
        <taxon>Actinomycetota</taxon>
        <taxon>Actinomycetes</taxon>
        <taxon>Mycobacteriales</taxon>
        <taxon>Mycobacteriaceae</taxon>
        <taxon>Mycolicibacter</taxon>
    </lineage>
</organism>
<gene>
    <name evidence="5" type="ORF">C5U48_04425</name>
</gene>
<feature type="domain" description="RsbT co-antagonist protein RsbRD N-terminal" evidence="3">
    <location>
        <begin position="32"/>
        <end position="173"/>
    </location>
</feature>
<dbReference type="PANTHER" id="PTHR33744:SF1">
    <property type="entry name" value="DNA-BINDING TRANSCRIPTIONAL ACTIVATOR ADER"/>
    <property type="match status" value="1"/>
</dbReference>
<dbReference type="InterPro" id="IPR009057">
    <property type="entry name" value="Homeodomain-like_sf"/>
</dbReference>